<feature type="transmembrane region" description="Helical" evidence="1">
    <location>
        <begin position="203"/>
        <end position="226"/>
    </location>
</feature>
<dbReference type="PANTHER" id="PTHR41771">
    <property type="entry name" value="MEMBRANE PROTEIN-RELATED"/>
    <property type="match status" value="1"/>
</dbReference>
<keyword evidence="1" id="KW-0472">Membrane</keyword>
<feature type="transmembrane region" description="Helical" evidence="1">
    <location>
        <begin position="338"/>
        <end position="363"/>
    </location>
</feature>
<accession>A0A371AWI0</accession>
<sequence length="392" mass="43888">MALIKKYWSNKKVIIAGIVIILFLAVLILADNNYCFYHKTIASVKSVQEKYIESQEGPNGEQEKYYIQRVKAVVRNGIYKGKEINFKNTYSYSGIKNEKYQSGEDIFIEISENDGKLSGTVSGIKRDKYVVFLVGLFVTALVLITGKQGLLTLLSLLVNILIFILAVGFYSKGKDFEILCFVMVILFNCLTLLILGGISRKTIGAMVSTLLAVAATYFIYTIVTFIEHPSYELMDYIVAPNDLGKIFMAGIIIGCLGAIMDVAITMNSAVHEFAHTAEHLTWKSLIKSIQEIGYDIMGTMINVLLFTYISGSLPGIILKIKNGYSLNTLVQFNIVFEIIRFLVGSIGIILAIPISGFIAVVFLKKEGINGNVSNLKHYIFNFNCFSRWRKRR</sequence>
<dbReference type="AlphaFoldDB" id="A0A371AWI0"/>
<feature type="transmembrane region" description="Helical" evidence="1">
    <location>
        <begin position="246"/>
        <end position="264"/>
    </location>
</feature>
<dbReference type="PANTHER" id="PTHR41771:SF1">
    <property type="entry name" value="MEMBRANE PROTEIN"/>
    <property type="match status" value="1"/>
</dbReference>
<feature type="transmembrane region" description="Helical" evidence="1">
    <location>
        <begin position="153"/>
        <end position="170"/>
    </location>
</feature>
<evidence type="ECO:0000313" key="3">
    <source>
        <dbReference type="Proteomes" id="UP000255036"/>
    </source>
</evidence>
<name>A0A371AWI0_9FIRM</name>
<dbReference type="EMBL" id="QRCT01000016">
    <property type="protein sequence ID" value="RDU23901.1"/>
    <property type="molecule type" value="Genomic_DNA"/>
</dbReference>
<evidence type="ECO:0000256" key="1">
    <source>
        <dbReference type="SAM" id="Phobius"/>
    </source>
</evidence>
<reference evidence="2 3" key="1">
    <citation type="submission" date="2018-07" db="EMBL/GenBank/DDBJ databases">
        <title>Anaerosacharophilus polymeroproducens gen. nov. sp. nov., an anaerobic bacterium isolated from salt field.</title>
        <authorList>
            <person name="Kim W."/>
            <person name="Yang S.-H."/>
            <person name="Oh J."/>
            <person name="Lee J.-H."/>
            <person name="Kwon K.K."/>
        </authorList>
    </citation>
    <scope>NUCLEOTIDE SEQUENCE [LARGE SCALE GENOMIC DNA]</scope>
    <source>
        <strain evidence="2 3">MCWD5</strain>
    </source>
</reference>
<keyword evidence="3" id="KW-1185">Reference proteome</keyword>
<comment type="caution">
    <text evidence="2">The sequence shown here is derived from an EMBL/GenBank/DDBJ whole genome shotgun (WGS) entry which is preliminary data.</text>
</comment>
<gene>
    <name evidence="2" type="ORF">DWV06_06280</name>
</gene>
<evidence type="ECO:0000313" key="2">
    <source>
        <dbReference type="EMBL" id="RDU23901.1"/>
    </source>
</evidence>
<dbReference type="InterPro" id="IPR012507">
    <property type="entry name" value="YibE_F"/>
</dbReference>
<dbReference type="Pfam" id="PF07907">
    <property type="entry name" value="YibE_F"/>
    <property type="match status" value="1"/>
</dbReference>
<dbReference type="RefSeq" id="WP_115481334.1">
    <property type="nucleotide sequence ID" value="NZ_QRCT01000016.1"/>
</dbReference>
<organism evidence="2 3">
    <name type="scientific">Anaerosacchariphilus polymeriproducens</name>
    <dbReference type="NCBI Taxonomy" id="1812858"/>
    <lineage>
        <taxon>Bacteria</taxon>
        <taxon>Bacillati</taxon>
        <taxon>Bacillota</taxon>
        <taxon>Clostridia</taxon>
        <taxon>Lachnospirales</taxon>
        <taxon>Lachnospiraceae</taxon>
        <taxon>Anaerosacchariphilus</taxon>
    </lineage>
</organism>
<keyword evidence="1" id="KW-0812">Transmembrane</keyword>
<feature type="transmembrane region" description="Helical" evidence="1">
    <location>
        <begin position="12"/>
        <end position="30"/>
    </location>
</feature>
<dbReference type="Proteomes" id="UP000255036">
    <property type="component" value="Unassembled WGS sequence"/>
</dbReference>
<feature type="transmembrane region" description="Helical" evidence="1">
    <location>
        <begin position="292"/>
        <end position="318"/>
    </location>
</feature>
<feature type="transmembrane region" description="Helical" evidence="1">
    <location>
        <begin position="129"/>
        <end position="146"/>
    </location>
</feature>
<proteinExistence type="predicted"/>
<dbReference type="OrthoDB" id="5753718at2"/>
<feature type="transmembrane region" description="Helical" evidence="1">
    <location>
        <begin position="176"/>
        <end position="196"/>
    </location>
</feature>
<protein>
    <submittedName>
        <fullName evidence="2">YibE/F family protein</fullName>
    </submittedName>
</protein>
<keyword evidence="1" id="KW-1133">Transmembrane helix</keyword>